<feature type="compositionally biased region" description="Basic and acidic residues" evidence="1">
    <location>
        <begin position="84"/>
        <end position="95"/>
    </location>
</feature>
<reference evidence="2" key="1">
    <citation type="journal article" date="2020" name="Stud. Mycol.">
        <title>101 Dothideomycetes genomes: a test case for predicting lifestyles and emergence of pathogens.</title>
        <authorList>
            <person name="Haridas S."/>
            <person name="Albert R."/>
            <person name="Binder M."/>
            <person name="Bloem J."/>
            <person name="Labutti K."/>
            <person name="Salamov A."/>
            <person name="Andreopoulos B."/>
            <person name="Baker S."/>
            <person name="Barry K."/>
            <person name="Bills G."/>
            <person name="Bluhm B."/>
            <person name="Cannon C."/>
            <person name="Castanera R."/>
            <person name="Culley D."/>
            <person name="Daum C."/>
            <person name="Ezra D."/>
            <person name="Gonzalez J."/>
            <person name="Henrissat B."/>
            <person name="Kuo A."/>
            <person name="Liang C."/>
            <person name="Lipzen A."/>
            <person name="Lutzoni F."/>
            <person name="Magnuson J."/>
            <person name="Mondo S."/>
            <person name="Nolan M."/>
            <person name="Ohm R."/>
            <person name="Pangilinan J."/>
            <person name="Park H.-J."/>
            <person name="Ramirez L."/>
            <person name="Alfaro M."/>
            <person name="Sun H."/>
            <person name="Tritt A."/>
            <person name="Yoshinaga Y."/>
            <person name="Zwiers L.-H."/>
            <person name="Turgeon B."/>
            <person name="Goodwin S."/>
            <person name="Spatafora J."/>
            <person name="Crous P."/>
            <person name="Grigoriev I."/>
        </authorList>
    </citation>
    <scope>NUCLEOTIDE SEQUENCE</scope>
    <source>
        <strain evidence="2">CBS 121167</strain>
    </source>
</reference>
<keyword evidence="3" id="KW-1185">Reference proteome</keyword>
<protein>
    <submittedName>
        <fullName evidence="2">Uncharacterized protein</fullName>
    </submittedName>
</protein>
<dbReference type="RefSeq" id="XP_033399812.1">
    <property type="nucleotide sequence ID" value="XM_033535553.1"/>
</dbReference>
<dbReference type="EMBL" id="ML995480">
    <property type="protein sequence ID" value="KAF2144100.1"/>
    <property type="molecule type" value="Genomic_DNA"/>
</dbReference>
<feature type="compositionally biased region" description="Polar residues" evidence="1">
    <location>
        <begin position="523"/>
        <end position="535"/>
    </location>
</feature>
<gene>
    <name evidence="2" type="ORF">K452DRAFT_152999</name>
</gene>
<feature type="region of interest" description="Disordered" evidence="1">
    <location>
        <begin position="1"/>
        <end position="20"/>
    </location>
</feature>
<feature type="region of interest" description="Disordered" evidence="1">
    <location>
        <begin position="563"/>
        <end position="597"/>
    </location>
</feature>
<dbReference type="AlphaFoldDB" id="A0A6A6BIY1"/>
<feature type="compositionally biased region" description="Basic residues" evidence="1">
    <location>
        <begin position="396"/>
        <end position="406"/>
    </location>
</feature>
<evidence type="ECO:0000256" key="1">
    <source>
        <dbReference type="SAM" id="MobiDB-lite"/>
    </source>
</evidence>
<evidence type="ECO:0000313" key="2">
    <source>
        <dbReference type="EMBL" id="KAF2144100.1"/>
    </source>
</evidence>
<proteinExistence type="predicted"/>
<feature type="compositionally biased region" description="Basic and acidic residues" evidence="1">
    <location>
        <begin position="291"/>
        <end position="302"/>
    </location>
</feature>
<dbReference type="Proteomes" id="UP000799438">
    <property type="component" value="Unassembled WGS sequence"/>
</dbReference>
<feature type="compositionally biased region" description="Polar residues" evidence="1">
    <location>
        <begin position="360"/>
        <end position="374"/>
    </location>
</feature>
<dbReference type="OrthoDB" id="3933179at2759"/>
<feature type="compositionally biased region" description="Low complexity" evidence="1">
    <location>
        <begin position="420"/>
        <end position="435"/>
    </location>
</feature>
<evidence type="ECO:0000313" key="3">
    <source>
        <dbReference type="Proteomes" id="UP000799438"/>
    </source>
</evidence>
<feature type="region of interest" description="Disordered" evidence="1">
    <location>
        <begin position="84"/>
        <end position="263"/>
    </location>
</feature>
<feature type="compositionally biased region" description="Basic residues" evidence="1">
    <location>
        <begin position="218"/>
        <end position="228"/>
    </location>
</feature>
<feature type="compositionally biased region" description="Low complexity" evidence="1">
    <location>
        <begin position="207"/>
        <end position="217"/>
    </location>
</feature>
<organism evidence="2 3">
    <name type="scientific">Aplosporella prunicola CBS 121167</name>
    <dbReference type="NCBI Taxonomy" id="1176127"/>
    <lineage>
        <taxon>Eukaryota</taxon>
        <taxon>Fungi</taxon>
        <taxon>Dikarya</taxon>
        <taxon>Ascomycota</taxon>
        <taxon>Pezizomycotina</taxon>
        <taxon>Dothideomycetes</taxon>
        <taxon>Dothideomycetes incertae sedis</taxon>
        <taxon>Botryosphaeriales</taxon>
        <taxon>Aplosporellaceae</taxon>
        <taxon>Aplosporella</taxon>
    </lineage>
</organism>
<feature type="compositionally biased region" description="Acidic residues" evidence="1">
    <location>
        <begin position="644"/>
        <end position="656"/>
    </location>
</feature>
<feature type="compositionally biased region" description="Basic and acidic residues" evidence="1">
    <location>
        <begin position="115"/>
        <end position="137"/>
    </location>
</feature>
<sequence>MAEDRPLKPQGHAQPYDPQNEIFIHMPATAWIDQQDPPEFDESLLASLEQKRQELDAKVHRYIAKKQGQFNDWVGDKRSRYELRAEERRHRHDDQDAPPYPSEPTTDDDTSPPKTPEDQNARRRAEDTSQDVAKQESPDDPASATREKDSELLQLLPGFLPLLDEQEGSSSSPARSSSAPPSNGRAEASPPTTPINPRIEFGRSVTAPSPIYAAAARSARRPLPRRSSLKQPSSGNGTGSRKAVRLSLGPQIVTPTQSPPEHDEIYDPVRLAEEQRLLEEQALAIIEQETEEKWRTEPERTYIDFVPTEPASVPNVDGPADVPSPRLTPPASPKPEAKEPVEAGSATPELPGPMRPESPSECSTTSYGETSAEQALSLHGNEAPNSPATKPVDKEKKKKKRRKSKSSKSAGPHAALSHFTPTPATVTTAVSSAAPEAPPYSPVNPVAAPYEDIPEPVYQHVSPSRAADDPNTYSGSLLSSSMRDSGPHYGTTRSRPPPSSLRPDMASLNAVNVPLPVGGFSAGSATGNTPRSYGSSAMPRASLGESYMALHFARRMMEREMERNRSGDKTMGRQQHHHQPELGRALSEVGEGEEDDVGVERNEFVPSGAVAIENDNAPRYVEDVDLELDLNTSNGPDDGKKGEDEDDQEFMGDLDL</sequence>
<feature type="region of interest" description="Disordered" evidence="1">
    <location>
        <begin position="289"/>
        <end position="538"/>
    </location>
</feature>
<name>A0A6A6BIY1_9PEZI</name>
<feature type="region of interest" description="Disordered" evidence="1">
    <location>
        <begin position="623"/>
        <end position="656"/>
    </location>
</feature>
<accession>A0A6A6BIY1</accession>
<feature type="compositionally biased region" description="Low complexity" evidence="1">
    <location>
        <begin position="152"/>
        <end position="182"/>
    </location>
</feature>
<dbReference type="GeneID" id="54293047"/>